<feature type="transmembrane region" description="Helical" evidence="10">
    <location>
        <begin position="231"/>
        <end position="254"/>
    </location>
</feature>
<feature type="compositionally biased region" description="Basic and acidic residues" evidence="9">
    <location>
        <begin position="494"/>
        <end position="509"/>
    </location>
</feature>
<dbReference type="GeneID" id="119738227"/>
<comment type="subcellular location">
    <subcellularLocation>
        <location evidence="1">Basolateral cell membrane</location>
        <topology evidence="1">Multi-pass membrane protein</topology>
    </subcellularLocation>
</comment>
<dbReference type="PANTHER" id="PTHR23507">
    <property type="entry name" value="ZGC:174356"/>
    <property type="match status" value="1"/>
</dbReference>
<protein>
    <recommendedName>
        <fullName evidence="13">Major facilitator superfamily (MFS) profile domain-containing protein</fullName>
    </recommendedName>
</protein>
<dbReference type="InterPro" id="IPR036259">
    <property type="entry name" value="MFS_trans_sf"/>
</dbReference>
<evidence type="ECO:0000313" key="11">
    <source>
        <dbReference type="EnsemblMetazoa" id="XP_038068940.1"/>
    </source>
</evidence>
<feature type="transmembrane region" description="Helical" evidence="10">
    <location>
        <begin position="421"/>
        <end position="444"/>
    </location>
</feature>
<dbReference type="AlphaFoldDB" id="A0A914AXS0"/>
<evidence type="ECO:0000256" key="6">
    <source>
        <dbReference type="ARBA" id="ARBA00022989"/>
    </source>
</evidence>
<dbReference type="SUPFAM" id="SSF103473">
    <property type="entry name" value="MFS general substrate transporter"/>
    <property type="match status" value="1"/>
</dbReference>
<evidence type="ECO:0000256" key="3">
    <source>
        <dbReference type="ARBA" id="ARBA00022475"/>
    </source>
</evidence>
<dbReference type="Proteomes" id="UP000887568">
    <property type="component" value="Unplaced"/>
</dbReference>
<evidence type="ECO:0000256" key="4">
    <source>
        <dbReference type="ARBA" id="ARBA00022692"/>
    </source>
</evidence>
<accession>A0A914AXS0</accession>
<keyword evidence="7 10" id="KW-0472">Membrane</keyword>
<proteinExistence type="predicted"/>
<feature type="transmembrane region" description="Helical" evidence="10">
    <location>
        <begin position="169"/>
        <end position="193"/>
    </location>
</feature>
<evidence type="ECO:0000313" key="12">
    <source>
        <dbReference type="Proteomes" id="UP000887568"/>
    </source>
</evidence>
<sequence length="523" mass="56826">MIKIFNATTGPSQAYNNPGLEMPMSPSPEGTPLLKDGVKGRPTWVSIALFLVLQILVFIADETVMATLGVQFARSAFARQRNFTLPVGGNGCATSNVSQELNEIQSETALFSTYQSFLTDLIPVLTGLPLVAASDFTGRRPILILRCLGPLIMALGFLVVSFFDLSVYYALIGCAVFGISGGFVLLHSVSMLYVTEIVSPKQRGVAITTIYGIQYTVVYVAPLILNSLLGALGSFTIVYLIVTCFALLALLWMLPPNIIRESVKKQPVHPVDLMKGITRSVRDLFVEATGGRRWRLIVILACYAVVSFNLHGFQNTVTLYGLGEPFCWTPTLVGVFAFIYGGPNAILAPIIVWFMELFVSDYWVIYLSILCGIAEYLLTAVAETNAMLIYGASFAGIFFGISQPVYIALLTRLVATKSHGALFSVHTLVFALTSASSLIVQSYVYSLAVRSGHAVVMFYVMMVLSGSVIIPTIVVHVAEPKEGFHPDAAIAENDQSRDDAQTPGSKEDNFNLVESSADDKKLD</sequence>
<feature type="transmembrane region" description="Helical" evidence="10">
    <location>
        <begin position="456"/>
        <end position="478"/>
    </location>
</feature>
<organism evidence="11 12">
    <name type="scientific">Patiria miniata</name>
    <name type="common">Bat star</name>
    <name type="synonym">Asterina miniata</name>
    <dbReference type="NCBI Taxonomy" id="46514"/>
    <lineage>
        <taxon>Eukaryota</taxon>
        <taxon>Metazoa</taxon>
        <taxon>Echinodermata</taxon>
        <taxon>Eleutherozoa</taxon>
        <taxon>Asterozoa</taxon>
        <taxon>Asteroidea</taxon>
        <taxon>Valvatacea</taxon>
        <taxon>Valvatida</taxon>
        <taxon>Asterinidae</taxon>
        <taxon>Patiria</taxon>
    </lineage>
</organism>
<dbReference type="PANTHER" id="PTHR23507:SF2">
    <property type="entry name" value="PROTON-COUPLED FOLATE TRANSPORTER"/>
    <property type="match status" value="1"/>
</dbReference>
<evidence type="ECO:0000256" key="10">
    <source>
        <dbReference type="SAM" id="Phobius"/>
    </source>
</evidence>
<feature type="transmembrane region" description="Helical" evidence="10">
    <location>
        <begin position="333"/>
        <end position="355"/>
    </location>
</feature>
<feature type="transmembrane region" description="Helical" evidence="10">
    <location>
        <begin position="362"/>
        <end position="382"/>
    </location>
</feature>
<dbReference type="GO" id="GO:0015293">
    <property type="term" value="F:symporter activity"/>
    <property type="evidence" value="ECO:0007669"/>
    <property type="project" value="UniProtKB-KW"/>
</dbReference>
<feature type="transmembrane region" description="Helical" evidence="10">
    <location>
        <begin position="143"/>
        <end position="163"/>
    </location>
</feature>
<keyword evidence="6 10" id="KW-1133">Transmembrane helix</keyword>
<feature type="transmembrane region" description="Helical" evidence="10">
    <location>
        <begin position="388"/>
        <end position="409"/>
    </location>
</feature>
<feature type="region of interest" description="Disordered" evidence="9">
    <location>
        <begin position="486"/>
        <end position="523"/>
    </location>
</feature>
<feature type="transmembrane region" description="Helical" evidence="10">
    <location>
        <begin position="294"/>
        <end position="313"/>
    </location>
</feature>
<keyword evidence="5" id="KW-0769">Symport</keyword>
<evidence type="ECO:0000256" key="7">
    <source>
        <dbReference type="ARBA" id="ARBA00023136"/>
    </source>
</evidence>
<keyword evidence="12" id="KW-1185">Reference proteome</keyword>
<keyword evidence="3" id="KW-1003">Cell membrane</keyword>
<name>A0A914AXS0_PATMI</name>
<keyword evidence="4 10" id="KW-0812">Transmembrane</keyword>
<dbReference type="RefSeq" id="XP_038068940.1">
    <property type="nucleotide sequence ID" value="XM_038213012.1"/>
</dbReference>
<feature type="transmembrane region" description="Helical" evidence="10">
    <location>
        <begin position="205"/>
        <end position="225"/>
    </location>
</feature>
<evidence type="ECO:0000256" key="8">
    <source>
        <dbReference type="ARBA" id="ARBA00023180"/>
    </source>
</evidence>
<evidence type="ECO:0000256" key="1">
    <source>
        <dbReference type="ARBA" id="ARBA00004554"/>
    </source>
</evidence>
<keyword evidence="8" id="KW-0325">Glycoprotein</keyword>
<dbReference type="Gene3D" id="1.20.1250.20">
    <property type="entry name" value="MFS general substrate transporter like domains"/>
    <property type="match status" value="1"/>
</dbReference>
<keyword evidence="2" id="KW-0813">Transport</keyword>
<evidence type="ECO:0000256" key="5">
    <source>
        <dbReference type="ARBA" id="ARBA00022847"/>
    </source>
</evidence>
<feature type="transmembrane region" description="Helical" evidence="10">
    <location>
        <begin position="43"/>
        <end position="60"/>
    </location>
</feature>
<dbReference type="EnsemblMetazoa" id="XM_038213012.1">
    <property type="protein sequence ID" value="XP_038068940.1"/>
    <property type="gene ID" value="LOC119738227"/>
</dbReference>
<evidence type="ECO:0000256" key="2">
    <source>
        <dbReference type="ARBA" id="ARBA00022448"/>
    </source>
</evidence>
<dbReference type="GO" id="GO:0016323">
    <property type="term" value="C:basolateral plasma membrane"/>
    <property type="evidence" value="ECO:0007669"/>
    <property type="project" value="UniProtKB-SubCell"/>
</dbReference>
<reference evidence="11" key="1">
    <citation type="submission" date="2022-11" db="UniProtKB">
        <authorList>
            <consortium name="EnsemblMetazoa"/>
        </authorList>
    </citation>
    <scope>IDENTIFICATION</scope>
</reference>
<dbReference type="OMA" id="YTITAAC"/>
<evidence type="ECO:0000256" key="9">
    <source>
        <dbReference type="SAM" id="MobiDB-lite"/>
    </source>
</evidence>
<dbReference type="OrthoDB" id="3026777at2759"/>
<evidence type="ECO:0008006" key="13">
    <source>
        <dbReference type="Google" id="ProtNLM"/>
    </source>
</evidence>